<gene>
    <name evidence="1" type="ORF">S01H1_57431</name>
</gene>
<dbReference type="EMBL" id="BARS01037454">
    <property type="protein sequence ID" value="GAG26296.1"/>
    <property type="molecule type" value="Genomic_DNA"/>
</dbReference>
<accession>X0XMT6</accession>
<reference evidence="1" key="1">
    <citation type="journal article" date="2014" name="Front. Microbiol.">
        <title>High frequency of phylogenetically diverse reductive dehalogenase-homologous genes in deep subseafloor sedimentary metagenomes.</title>
        <authorList>
            <person name="Kawai M."/>
            <person name="Futagami T."/>
            <person name="Toyoda A."/>
            <person name="Takaki Y."/>
            <person name="Nishi S."/>
            <person name="Hori S."/>
            <person name="Arai W."/>
            <person name="Tsubouchi T."/>
            <person name="Morono Y."/>
            <person name="Uchiyama I."/>
            <person name="Ito T."/>
            <person name="Fujiyama A."/>
            <person name="Inagaki F."/>
            <person name="Takami H."/>
        </authorList>
    </citation>
    <scope>NUCLEOTIDE SEQUENCE</scope>
    <source>
        <strain evidence="1">Expedition CK06-06</strain>
    </source>
</reference>
<organism evidence="1">
    <name type="scientific">marine sediment metagenome</name>
    <dbReference type="NCBI Taxonomy" id="412755"/>
    <lineage>
        <taxon>unclassified sequences</taxon>
        <taxon>metagenomes</taxon>
        <taxon>ecological metagenomes</taxon>
    </lineage>
</organism>
<feature type="non-terminal residue" evidence="1">
    <location>
        <position position="1"/>
    </location>
</feature>
<dbReference type="AlphaFoldDB" id="X0XMT6"/>
<evidence type="ECO:0000313" key="1">
    <source>
        <dbReference type="EMBL" id="GAG26296.1"/>
    </source>
</evidence>
<name>X0XMT6_9ZZZZ</name>
<comment type="caution">
    <text evidence="1">The sequence shown here is derived from an EMBL/GenBank/DDBJ whole genome shotgun (WGS) entry which is preliminary data.</text>
</comment>
<sequence length="35" mass="4272">QAEQYHHPNGYEPEHWFNIIPICIKCHNKLRLVGW</sequence>
<protein>
    <recommendedName>
        <fullName evidence="2">HNH domain-containing protein</fullName>
    </recommendedName>
</protein>
<proteinExistence type="predicted"/>
<evidence type="ECO:0008006" key="2">
    <source>
        <dbReference type="Google" id="ProtNLM"/>
    </source>
</evidence>